<name>A0A1E3SNU0_9MYCO</name>
<dbReference type="Pfam" id="PF02771">
    <property type="entry name" value="Acyl-CoA_dh_N"/>
    <property type="match status" value="2"/>
</dbReference>
<dbReference type="PANTHER" id="PTHR43292">
    <property type="entry name" value="ACYL-COA DEHYDROGENASE"/>
    <property type="match status" value="1"/>
</dbReference>
<comment type="similarity">
    <text evidence="2">Belongs to the acyl-CoA dehydrogenase family.</text>
</comment>
<feature type="domain" description="Acyl-CoA oxidase/dehydrogenase middle" evidence="7">
    <location>
        <begin position="496"/>
        <end position="582"/>
    </location>
</feature>
<comment type="cofactor">
    <cofactor evidence="1">
        <name>FAD</name>
        <dbReference type="ChEBI" id="CHEBI:57692"/>
    </cofactor>
</comment>
<proteinExistence type="inferred from homology"/>
<dbReference type="GO" id="GO:0016627">
    <property type="term" value="F:oxidoreductase activity, acting on the CH-CH group of donors"/>
    <property type="evidence" value="ECO:0007669"/>
    <property type="project" value="InterPro"/>
</dbReference>
<evidence type="ECO:0000256" key="3">
    <source>
        <dbReference type="ARBA" id="ARBA00022630"/>
    </source>
</evidence>
<gene>
    <name evidence="9" type="ORF">BHQ21_19720</name>
</gene>
<sequence>MSFMPGEDAESLREVVRQFLEKRSPETEVRRLMETTAGYDPVVWTQAAVELGLHGLVLPEHHGGGGASPVELGVVFEEMGSVLFCGPFLATVGLAATALLEIGDEQAQAAYLPDIAAGKTVATLAWSGDEPTASTLRASCDGNNWRVSGTADIVIDGASADLVLVAARTARGLTLFAVQGNDTNLTRTPLMTMDSTRKLTELTFDFTAATLIGSDGAATSAMRRTADLAALYLAAEQLGGATRVLATTVDYARTRVQFGRPIGSFQAIKHRCADMLVDVEAARSVVWHGLWTAVHDPARLSLSAALARSLASDAYQRVATDSLQIHGGIGFTWEHPAHLYLKRAKSTQLLLGSPARHRARLATQLGGDVSPRPIAAKPVLSANAGVVALQAEVDEFLAANPVPPTTDPLADRVFREARFDAGLAMVHFGVGYGGRGLDASLQSAVEERFADAGAVDHGARNVIGLGMALPTIHAHGTEMQRARFLRPGFSGEHIWCQLFSEPTAGSDLAALATRAVPDGDDFVVTGQKVWTSLGHVADWGILLARTDPDVPKHKGLTFFLLDMKSPGVEVRPLRQLTGEAEFNEVFLTEVRIPGANVLGTVGKGWQVAMTTLANERVALGGRPATRGSGPIGQAVATYQQAVAAGRVDPVLTDRLASLWARAEAARLTNVRAAAQVGRVPGPEGSIAKLQMAELNKAIYELCVDLSGSAGLLVDGYIDKAPDFASVHGGGDVRKAYLRSLANSIEGGTSEVLRNILGERVLGLPGEPRVDRDIPWKEVRRS</sequence>
<dbReference type="InterPro" id="IPR006091">
    <property type="entry name" value="Acyl-CoA_Oxase/DH_mid-dom"/>
</dbReference>
<evidence type="ECO:0000259" key="6">
    <source>
        <dbReference type="Pfam" id="PF00441"/>
    </source>
</evidence>
<dbReference type="InterPro" id="IPR046373">
    <property type="entry name" value="Acyl-CoA_Oxase/DH_mid-dom_sf"/>
</dbReference>
<keyword evidence="5" id="KW-0560">Oxidoreductase</keyword>
<dbReference type="GO" id="GO:0005886">
    <property type="term" value="C:plasma membrane"/>
    <property type="evidence" value="ECO:0007669"/>
    <property type="project" value="TreeGrafter"/>
</dbReference>
<dbReference type="SUPFAM" id="SSF47203">
    <property type="entry name" value="Acyl-CoA dehydrogenase C-terminal domain-like"/>
    <property type="match status" value="2"/>
</dbReference>
<dbReference type="Pfam" id="PF02770">
    <property type="entry name" value="Acyl-CoA_dh_M"/>
    <property type="match status" value="1"/>
</dbReference>
<comment type="caution">
    <text evidence="9">The sequence shown here is derived from an EMBL/GenBank/DDBJ whole genome shotgun (WGS) entry which is preliminary data.</text>
</comment>
<accession>A0A1E3SNU0</accession>
<dbReference type="AlphaFoldDB" id="A0A1E3SNU0"/>
<dbReference type="GO" id="GO:0050660">
    <property type="term" value="F:flavin adenine dinucleotide binding"/>
    <property type="evidence" value="ECO:0007669"/>
    <property type="project" value="InterPro"/>
</dbReference>
<dbReference type="InterPro" id="IPR013786">
    <property type="entry name" value="AcylCoA_DH/ox_N"/>
</dbReference>
<dbReference type="SUPFAM" id="SSF56645">
    <property type="entry name" value="Acyl-CoA dehydrogenase NM domain-like"/>
    <property type="match status" value="2"/>
</dbReference>
<evidence type="ECO:0000256" key="2">
    <source>
        <dbReference type="ARBA" id="ARBA00009347"/>
    </source>
</evidence>
<dbReference type="Gene3D" id="1.20.140.10">
    <property type="entry name" value="Butyryl-CoA Dehydrogenase, subunit A, domain 3"/>
    <property type="match status" value="2"/>
</dbReference>
<dbReference type="InterPro" id="IPR052161">
    <property type="entry name" value="Mycobact_Acyl-CoA_DH"/>
</dbReference>
<reference evidence="10" key="1">
    <citation type="submission" date="2016-09" db="EMBL/GenBank/DDBJ databases">
        <authorList>
            <person name="Greninger A.L."/>
            <person name="Jerome K.R."/>
            <person name="Mcnair B."/>
            <person name="Wallis C."/>
            <person name="Fang F."/>
        </authorList>
    </citation>
    <scope>NUCLEOTIDE SEQUENCE [LARGE SCALE GENOMIC DNA]</scope>
    <source>
        <strain evidence="10">BC1_M4</strain>
    </source>
</reference>
<evidence type="ECO:0000313" key="9">
    <source>
        <dbReference type="EMBL" id="ODR03855.1"/>
    </source>
</evidence>
<evidence type="ECO:0000256" key="5">
    <source>
        <dbReference type="ARBA" id="ARBA00023002"/>
    </source>
</evidence>
<dbReference type="InterPro" id="IPR009075">
    <property type="entry name" value="AcylCo_DH/oxidase_C"/>
</dbReference>
<evidence type="ECO:0000256" key="4">
    <source>
        <dbReference type="ARBA" id="ARBA00022827"/>
    </source>
</evidence>
<dbReference type="Gene3D" id="2.40.110.10">
    <property type="entry name" value="Butyryl-CoA Dehydrogenase, subunit A, domain 2"/>
    <property type="match status" value="2"/>
</dbReference>
<keyword evidence="10" id="KW-1185">Reference proteome</keyword>
<evidence type="ECO:0000313" key="10">
    <source>
        <dbReference type="Proteomes" id="UP000094224"/>
    </source>
</evidence>
<feature type="domain" description="Acyl-CoA dehydrogenase/oxidase C-terminal" evidence="6">
    <location>
        <begin position="602"/>
        <end position="761"/>
    </location>
</feature>
<organism evidence="9 10">
    <name type="scientific">Mycobacterium sherrisii</name>
    <dbReference type="NCBI Taxonomy" id="243061"/>
    <lineage>
        <taxon>Bacteria</taxon>
        <taxon>Bacillati</taxon>
        <taxon>Actinomycetota</taxon>
        <taxon>Actinomycetes</taxon>
        <taxon>Mycobacteriales</taxon>
        <taxon>Mycobacteriaceae</taxon>
        <taxon>Mycobacterium</taxon>
        <taxon>Mycobacterium simiae complex</taxon>
    </lineage>
</organism>
<keyword evidence="4" id="KW-0274">FAD</keyword>
<dbReference type="InterPro" id="IPR009100">
    <property type="entry name" value="AcylCoA_DH/oxidase_NM_dom_sf"/>
</dbReference>
<feature type="domain" description="Acyl-CoA dehydrogenase/oxidase C-terminal" evidence="6">
    <location>
        <begin position="225"/>
        <end position="365"/>
    </location>
</feature>
<dbReference type="STRING" id="243061.AWC25_16555"/>
<protein>
    <submittedName>
        <fullName evidence="9">Acyl-CoA dehydrogenase</fullName>
    </submittedName>
</protein>
<dbReference type="Proteomes" id="UP000094224">
    <property type="component" value="Unassembled WGS sequence"/>
</dbReference>
<feature type="domain" description="Acyl-CoA dehydrogenase/oxidase N-terminal" evidence="8">
    <location>
        <begin position="390"/>
        <end position="492"/>
    </location>
</feature>
<dbReference type="FunFam" id="2.40.110.10:FF:000011">
    <property type="entry name" value="Acyl-CoA dehydrogenase FadE34"/>
    <property type="match status" value="1"/>
</dbReference>
<evidence type="ECO:0000259" key="8">
    <source>
        <dbReference type="Pfam" id="PF02771"/>
    </source>
</evidence>
<evidence type="ECO:0000259" key="7">
    <source>
        <dbReference type="Pfam" id="PF02770"/>
    </source>
</evidence>
<keyword evidence="3" id="KW-0285">Flavoprotein</keyword>
<dbReference type="CDD" id="cd00567">
    <property type="entry name" value="ACAD"/>
    <property type="match status" value="1"/>
</dbReference>
<feature type="domain" description="Acyl-CoA dehydrogenase/oxidase N-terminal" evidence="8">
    <location>
        <begin position="7"/>
        <end position="119"/>
    </location>
</feature>
<dbReference type="Pfam" id="PF00441">
    <property type="entry name" value="Acyl-CoA_dh_1"/>
    <property type="match status" value="2"/>
</dbReference>
<dbReference type="Gene3D" id="1.10.540.10">
    <property type="entry name" value="Acyl-CoA dehydrogenase/oxidase, N-terminal domain"/>
    <property type="match status" value="2"/>
</dbReference>
<dbReference type="InterPro" id="IPR036250">
    <property type="entry name" value="AcylCo_DH-like_C"/>
</dbReference>
<evidence type="ECO:0000256" key="1">
    <source>
        <dbReference type="ARBA" id="ARBA00001974"/>
    </source>
</evidence>
<dbReference type="PANTHER" id="PTHR43292:SF4">
    <property type="entry name" value="ACYL-COA DEHYDROGENASE FADE34"/>
    <property type="match status" value="1"/>
</dbReference>
<dbReference type="EMBL" id="MIHC01000039">
    <property type="protein sequence ID" value="ODR03855.1"/>
    <property type="molecule type" value="Genomic_DNA"/>
</dbReference>
<dbReference type="InterPro" id="IPR037069">
    <property type="entry name" value="AcylCoA_DH/ox_N_sf"/>
</dbReference>